<evidence type="ECO:0000313" key="2">
    <source>
        <dbReference type="Proteomes" id="UP000019483"/>
    </source>
</evidence>
<proteinExistence type="predicted"/>
<dbReference type="EMBL" id="AZAJ01000001">
    <property type="protein sequence ID" value="ETA67410.1"/>
    <property type="molecule type" value="Genomic_DNA"/>
</dbReference>
<accession>W9DQ57</accession>
<keyword evidence="2" id="KW-1185">Reference proteome</keyword>
<sequence>MTEERSKYQYAVEVLKLAIDNEADKQDHFNRLGPDTYKDHIAQSEVRAAECSGAITLLEGQQ</sequence>
<protein>
    <submittedName>
        <fullName evidence="1">Uncharacterized protein</fullName>
    </submittedName>
</protein>
<dbReference type="Proteomes" id="UP000019483">
    <property type="component" value="Unassembled WGS sequence"/>
</dbReference>
<evidence type="ECO:0000313" key="1">
    <source>
        <dbReference type="EMBL" id="ETA67410.1"/>
    </source>
</evidence>
<dbReference type="STRING" id="1090322.MettiDRAFT_0834"/>
<reference evidence="1 2" key="1">
    <citation type="submission" date="2013-08" db="EMBL/GenBank/DDBJ databases">
        <authorList>
            <consortium name="DOE Joint Genome Institute"/>
            <person name="Eisen J."/>
            <person name="Huntemann M."/>
            <person name="Han J."/>
            <person name="Chen A."/>
            <person name="Kyrpides N."/>
            <person name="Mavromatis K."/>
            <person name="Markowitz V."/>
            <person name="Palaniappan K."/>
            <person name="Ivanova N."/>
            <person name="Schaumberg A."/>
            <person name="Pati A."/>
            <person name="Liolios K."/>
            <person name="Nordberg H.P."/>
            <person name="Cantor M.N."/>
            <person name="Hua S.X."/>
            <person name="Woyke T."/>
        </authorList>
    </citation>
    <scope>NUCLEOTIDE SEQUENCE [LARGE SCALE GENOMIC DNA]</scope>
    <source>
        <strain evidence="1 2">DSM 2278</strain>
    </source>
</reference>
<comment type="caution">
    <text evidence="1">The sequence shown here is derived from an EMBL/GenBank/DDBJ whole genome shotgun (WGS) entry which is preliminary data.</text>
</comment>
<dbReference type="AlphaFoldDB" id="W9DQ57"/>
<dbReference type="RefSeq" id="WP_023844546.1">
    <property type="nucleotide sequence ID" value="NZ_AZAJ01000001.1"/>
</dbReference>
<organism evidence="1 2">
    <name type="scientific">Methanolobus tindarius DSM 2278</name>
    <dbReference type="NCBI Taxonomy" id="1090322"/>
    <lineage>
        <taxon>Archaea</taxon>
        <taxon>Methanobacteriati</taxon>
        <taxon>Methanobacteriota</taxon>
        <taxon>Stenosarchaea group</taxon>
        <taxon>Methanomicrobia</taxon>
        <taxon>Methanosarcinales</taxon>
        <taxon>Methanosarcinaceae</taxon>
        <taxon>Methanolobus</taxon>
    </lineage>
</organism>
<gene>
    <name evidence="1" type="ORF">MettiDRAFT_0834</name>
</gene>
<name>W9DQ57_METTI</name>